<comment type="caution">
    <text evidence="2">The sequence shown here is derived from an EMBL/GenBank/DDBJ whole genome shotgun (WGS) entry which is preliminary data.</text>
</comment>
<sequence length="85" mass="9209">MRGVHLRVRGPRDAPFDPQVQPRVPPQVHRRVARVPRHLPGLSGQPEPGSTGPLLVVLPVSGFGSRCPPVRTGSGGPAERVRCRR</sequence>
<evidence type="ECO:0000313" key="3">
    <source>
        <dbReference type="Proteomes" id="UP001154282"/>
    </source>
</evidence>
<dbReference type="Proteomes" id="UP001154282">
    <property type="component" value="Unassembled WGS sequence"/>
</dbReference>
<name>A0AAV0MPJ2_9ROSI</name>
<gene>
    <name evidence="2" type="ORF">LITE_LOCUS29595</name>
</gene>
<accession>A0AAV0MPJ2</accession>
<protein>
    <submittedName>
        <fullName evidence="2">Uncharacterized protein</fullName>
    </submittedName>
</protein>
<organism evidence="2 3">
    <name type="scientific">Linum tenue</name>
    <dbReference type="NCBI Taxonomy" id="586396"/>
    <lineage>
        <taxon>Eukaryota</taxon>
        <taxon>Viridiplantae</taxon>
        <taxon>Streptophyta</taxon>
        <taxon>Embryophyta</taxon>
        <taxon>Tracheophyta</taxon>
        <taxon>Spermatophyta</taxon>
        <taxon>Magnoliopsida</taxon>
        <taxon>eudicotyledons</taxon>
        <taxon>Gunneridae</taxon>
        <taxon>Pentapetalae</taxon>
        <taxon>rosids</taxon>
        <taxon>fabids</taxon>
        <taxon>Malpighiales</taxon>
        <taxon>Linaceae</taxon>
        <taxon>Linum</taxon>
    </lineage>
</organism>
<evidence type="ECO:0000313" key="2">
    <source>
        <dbReference type="EMBL" id="CAI0447911.1"/>
    </source>
</evidence>
<dbReference type="AlphaFoldDB" id="A0AAV0MPJ2"/>
<proteinExistence type="predicted"/>
<feature type="region of interest" description="Disordered" evidence="1">
    <location>
        <begin position="1"/>
        <end position="25"/>
    </location>
</feature>
<evidence type="ECO:0000256" key="1">
    <source>
        <dbReference type="SAM" id="MobiDB-lite"/>
    </source>
</evidence>
<dbReference type="EMBL" id="CAMGYJ010000007">
    <property type="protein sequence ID" value="CAI0447911.1"/>
    <property type="molecule type" value="Genomic_DNA"/>
</dbReference>
<reference evidence="2" key="1">
    <citation type="submission" date="2022-08" db="EMBL/GenBank/DDBJ databases">
        <authorList>
            <person name="Gutierrez-Valencia J."/>
        </authorList>
    </citation>
    <scope>NUCLEOTIDE SEQUENCE</scope>
</reference>
<keyword evidence="3" id="KW-1185">Reference proteome</keyword>